<gene>
    <name evidence="1" type="ORF">M0638_11100</name>
</gene>
<name>A0A9X1Y835_9PROT</name>
<evidence type="ECO:0000313" key="1">
    <source>
        <dbReference type="EMBL" id="MCK8784928.1"/>
    </source>
</evidence>
<protein>
    <recommendedName>
        <fullName evidence="3">Hotdog family 3-hydroxylacyl-ACP dehydratase</fullName>
    </recommendedName>
</protein>
<sequence length="139" mass="14568">MDRDAIRRLIPHAGRMCLLDRVLRWDEAGIECASVSHRDPGNPLRRAGMLPAVCGIEYALQAMAAHGALRASAPQPAGYLSSLRGVSVAAARLDDVEGPLAVGAAVLASESRGFIYRFDVHGAGRLLLSGQAAIILAAA</sequence>
<evidence type="ECO:0008006" key="3">
    <source>
        <dbReference type="Google" id="ProtNLM"/>
    </source>
</evidence>
<dbReference type="EMBL" id="JALPRX010000045">
    <property type="protein sequence ID" value="MCK8784928.1"/>
    <property type="molecule type" value="Genomic_DNA"/>
</dbReference>
<dbReference type="Pfam" id="PF22817">
    <property type="entry name" value="ApeP-like"/>
    <property type="match status" value="1"/>
</dbReference>
<dbReference type="InterPro" id="IPR016776">
    <property type="entry name" value="ApeP-like_dehydratase"/>
</dbReference>
<organism evidence="1 2">
    <name type="scientific">Roseomonas acroporae</name>
    <dbReference type="NCBI Taxonomy" id="2937791"/>
    <lineage>
        <taxon>Bacteria</taxon>
        <taxon>Pseudomonadati</taxon>
        <taxon>Pseudomonadota</taxon>
        <taxon>Alphaproteobacteria</taxon>
        <taxon>Acetobacterales</taxon>
        <taxon>Roseomonadaceae</taxon>
        <taxon>Roseomonas</taxon>
    </lineage>
</organism>
<evidence type="ECO:0000313" key="2">
    <source>
        <dbReference type="Proteomes" id="UP001139516"/>
    </source>
</evidence>
<accession>A0A9X1Y835</accession>
<reference evidence="1" key="1">
    <citation type="submission" date="2022-04" db="EMBL/GenBank/DDBJ databases">
        <title>Roseomonas acroporae sp. nov., isolated from coral Acropora digitifera.</title>
        <authorList>
            <person name="Sun H."/>
        </authorList>
    </citation>
    <scope>NUCLEOTIDE SEQUENCE</scope>
    <source>
        <strain evidence="1">NAR14</strain>
    </source>
</reference>
<dbReference type="Proteomes" id="UP001139516">
    <property type="component" value="Unassembled WGS sequence"/>
</dbReference>
<proteinExistence type="predicted"/>
<keyword evidence="2" id="KW-1185">Reference proteome</keyword>
<dbReference type="RefSeq" id="WP_248667053.1">
    <property type="nucleotide sequence ID" value="NZ_JALPRX010000045.1"/>
</dbReference>
<dbReference type="Gene3D" id="3.10.129.10">
    <property type="entry name" value="Hotdog Thioesterase"/>
    <property type="match status" value="1"/>
</dbReference>
<dbReference type="InterPro" id="IPR029069">
    <property type="entry name" value="HotDog_dom_sf"/>
</dbReference>
<comment type="caution">
    <text evidence="1">The sequence shown here is derived from an EMBL/GenBank/DDBJ whole genome shotgun (WGS) entry which is preliminary data.</text>
</comment>
<dbReference type="SUPFAM" id="SSF54637">
    <property type="entry name" value="Thioesterase/thiol ester dehydrase-isomerase"/>
    <property type="match status" value="1"/>
</dbReference>
<dbReference type="AlphaFoldDB" id="A0A9X1Y835"/>